<keyword evidence="3" id="KW-1185">Reference proteome</keyword>
<dbReference type="AlphaFoldDB" id="A0A285V6H3"/>
<dbReference type="RefSeq" id="WP_176522925.1">
    <property type="nucleotide sequence ID" value="NZ_OBQI01000003.1"/>
</dbReference>
<evidence type="ECO:0000313" key="2">
    <source>
        <dbReference type="EMBL" id="SOC49527.1"/>
    </source>
</evidence>
<evidence type="ECO:0008006" key="4">
    <source>
        <dbReference type="Google" id="ProtNLM"/>
    </source>
</evidence>
<reference evidence="3" key="1">
    <citation type="submission" date="2017-08" db="EMBL/GenBank/DDBJ databases">
        <authorList>
            <person name="Varghese N."/>
            <person name="Submissions S."/>
        </authorList>
    </citation>
    <scope>NUCLEOTIDE SEQUENCE [LARGE SCALE GENOMIC DNA]</scope>
    <source>
        <strain evidence="3">DSM 4725</strain>
    </source>
</reference>
<feature type="transmembrane region" description="Helical" evidence="1">
    <location>
        <begin position="106"/>
        <end position="125"/>
    </location>
</feature>
<evidence type="ECO:0000313" key="3">
    <source>
        <dbReference type="Proteomes" id="UP000219435"/>
    </source>
</evidence>
<evidence type="ECO:0000256" key="1">
    <source>
        <dbReference type="SAM" id="Phobius"/>
    </source>
</evidence>
<feature type="transmembrane region" description="Helical" evidence="1">
    <location>
        <begin position="145"/>
        <end position="164"/>
    </location>
</feature>
<dbReference type="Pfam" id="PF06197">
    <property type="entry name" value="DUF998"/>
    <property type="match status" value="1"/>
</dbReference>
<keyword evidence="1" id="KW-0812">Transmembrane</keyword>
<keyword evidence="1" id="KW-1133">Transmembrane helix</keyword>
<dbReference type="InterPro" id="IPR009339">
    <property type="entry name" value="DUF998"/>
</dbReference>
<proteinExistence type="predicted"/>
<name>A0A285V6H3_9ACTN</name>
<keyword evidence="1" id="KW-0472">Membrane</keyword>
<gene>
    <name evidence="2" type="ORF">SAMN05660748_2255</name>
</gene>
<dbReference type="EMBL" id="OBQI01000003">
    <property type="protein sequence ID" value="SOC49527.1"/>
    <property type="molecule type" value="Genomic_DNA"/>
</dbReference>
<sequence>MRTVIHHRPVATEAVRRALMTVQRGRTRRTWLLRAGMASVAVYAAGDLHSGRSYEGYSFRDQAISELSAYGSPVRSGAVRWIAIHGLLESAFGVGVWQSAGGSRSLRWTAGLSLAAGVVTAPLHPFFPMSTRGMEPGFNDTMHQILTLAFVPLTCGAVAASAVARPGWFRRYATASLAVIVGSGGLMAPLMSALAENRPTPWLGALERVNAYTMHAWTVVLAGVLMHRPLTAAGAGPVGGVGGGHRRGVGVAQEA</sequence>
<organism evidence="2 3">
    <name type="scientific">Blastococcus aggregatus</name>
    <dbReference type="NCBI Taxonomy" id="38502"/>
    <lineage>
        <taxon>Bacteria</taxon>
        <taxon>Bacillati</taxon>
        <taxon>Actinomycetota</taxon>
        <taxon>Actinomycetes</taxon>
        <taxon>Geodermatophilales</taxon>
        <taxon>Geodermatophilaceae</taxon>
        <taxon>Blastococcus</taxon>
    </lineage>
</organism>
<accession>A0A285V6H3</accession>
<dbReference type="Proteomes" id="UP000219435">
    <property type="component" value="Unassembled WGS sequence"/>
</dbReference>
<feature type="transmembrane region" description="Helical" evidence="1">
    <location>
        <begin position="176"/>
        <end position="195"/>
    </location>
</feature>
<protein>
    <recommendedName>
        <fullName evidence="4">DUF998 domain-containing protein</fullName>
    </recommendedName>
</protein>